<dbReference type="RefSeq" id="WP_105191362.1">
    <property type="nucleotide sequence ID" value="NZ_PTQZ01000037.1"/>
</dbReference>
<proteinExistence type="inferred from homology"/>
<dbReference type="GO" id="GO:0071978">
    <property type="term" value="P:bacterial-type flagellum-dependent swarming motility"/>
    <property type="evidence" value="ECO:0007669"/>
    <property type="project" value="TreeGrafter"/>
</dbReference>
<feature type="domain" description="Flagellar basal body rod protein N-terminal" evidence="7">
    <location>
        <begin position="11"/>
        <end position="39"/>
    </location>
</feature>
<dbReference type="NCBIfam" id="TIGR01396">
    <property type="entry name" value="FlgB"/>
    <property type="match status" value="1"/>
</dbReference>
<comment type="caution">
    <text evidence="8">The sequence shown here is derived from an EMBL/GenBank/DDBJ whole genome shotgun (WGS) entry which is preliminary data.</text>
</comment>
<dbReference type="Proteomes" id="UP000243900">
    <property type="component" value="Unassembled WGS sequence"/>
</dbReference>
<name>A0A2P6AU43_9GAMM</name>
<keyword evidence="8" id="KW-0282">Flagellum</keyword>
<evidence type="ECO:0000313" key="8">
    <source>
        <dbReference type="EMBL" id="PQA48895.1"/>
    </source>
</evidence>
<protein>
    <recommendedName>
        <fullName evidence="3 6">Flagellar basal body rod protein FlgB</fullName>
    </recommendedName>
</protein>
<evidence type="ECO:0000256" key="4">
    <source>
        <dbReference type="ARBA" id="ARBA00023143"/>
    </source>
</evidence>
<evidence type="ECO:0000256" key="2">
    <source>
        <dbReference type="ARBA" id="ARBA00009677"/>
    </source>
</evidence>
<dbReference type="EMBL" id="PTQZ01000037">
    <property type="protein sequence ID" value="PQA48895.1"/>
    <property type="molecule type" value="Genomic_DNA"/>
</dbReference>
<comment type="subunit">
    <text evidence="6">The basal body constitutes a major portion of the flagellar organelle and consists of a number of rings mounted on a central rod.</text>
</comment>
<evidence type="ECO:0000256" key="1">
    <source>
        <dbReference type="ARBA" id="ARBA00004117"/>
    </source>
</evidence>
<organism evidence="8 9">
    <name type="scientific">Amnimonas aquatica</name>
    <dbReference type="NCBI Taxonomy" id="2094561"/>
    <lineage>
        <taxon>Bacteria</taxon>
        <taxon>Pseudomonadati</taxon>
        <taxon>Pseudomonadota</taxon>
        <taxon>Gammaproteobacteria</taxon>
        <taxon>Moraxellales</taxon>
        <taxon>Moraxellaceae</taxon>
        <taxon>Amnimonas</taxon>
    </lineage>
</organism>
<dbReference type="PROSITE" id="PS00588">
    <property type="entry name" value="FLAGELLA_BB_ROD"/>
    <property type="match status" value="1"/>
</dbReference>
<dbReference type="PANTHER" id="PTHR30435">
    <property type="entry name" value="FLAGELLAR PROTEIN"/>
    <property type="match status" value="1"/>
</dbReference>
<gene>
    <name evidence="8" type="primary">flgB</name>
    <name evidence="8" type="ORF">C5O18_02895</name>
</gene>
<comment type="function">
    <text evidence="5 6">Structural component of flagellum, the bacterial motility apparatus. Part of the rod structure of flagellar basal body.</text>
</comment>
<keyword evidence="9" id="KW-1185">Reference proteome</keyword>
<evidence type="ECO:0000259" key="7">
    <source>
        <dbReference type="Pfam" id="PF00460"/>
    </source>
</evidence>
<evidence type="ECO:0000256" key="5">
    <source>
        <dbReference type="ARBA" id="ARBA00024934"/>
    </source>
</evidence>
<dbReference type="InterPro" id="IPR019776">
    <property type="entry name" value="Flagellar_basal_body_rod_CS"/>
</dbReference>
<dbReference type="PANTHER" id="PTHR30435:SF12">
    <property type="entry name" value="FLAGELLAR BASAL BODY ROD PROTEIN FLGB"/>
    <property type="match status" value="1"/>
</dbReference>
<keyword evidence="4 6" id="KW-0975">Bacterial flagellum</keyword>
<dbReference type="OrthoDB" id="9788334at2"/>
<dbReference type="GO" id="GO:0030694">
    <property type="term" value="C:bacterial-type flagellum basal body, rod"/>
    <property type="evidence" value="ECO:0007669"/>
    <property type="project" value="InterPro"/>
</dbReference>
<dbReference type="AlphaFoldDB" id="A0A2P6AU43"/>
<evidence type="ECO:0000313" key="9">
    <source>
        <dbReference type="Proteomes" id="UP000243900"/>
    </source>
</evidence>
<comment type="similarity">
    <text evidence="2 6">Belongs to the flagella basal body rod proteins family.</text>
</comment>
<accession>A0A2P6AU43</accession>
<dbReference type="PIRSF" id="PIRSF002889">
    <property type="entry name" value="Rod_FlgB"/>
    <property type="match status" value="1"/>
</dbReference>
<reference evidence="9" key="1">
    <citation type="submission" date="2018-02" db="EMBL/GenBank/DDBJ databases">
        <title>Genome sequencing of Solimonas sp. HR-BB.</title>
        <authorList>
            <person name="Lee Y."/>
            <person name="Jeon C.O."/>
        </authorList>
    </citation>
    <scope>NUCLEOTIDE SEQUENCE [LARGE SCALE GENOMIC DNA]</scope>
    <source>
        <strain evidence="9">HR-E</strain>
    </source>
</reference>
<dbReference type="InterPro" id="IPR001444">
    <property type="entry name" value="Flag_bb_rod_N"/>
</dbReference>
<dbReference type="Pfam" id="PF00460">
    <property type="entry name" value="Flg_bb_rod"/>
    <property type="match status" value="1"/>
</dbReference>
<evidence type="ECO:0000256" key="3">
    <source>
        <dbReference type="ARBA" id="ARBA00014376"/>
    </source>
</evidence>
<evidence type="ECO:0000256" key="6">
    <source>
        <dbReference type="PIRNR" id="PIRNR002889"/>
    </source>
</evidence>
<keyword evidence="8" id="KW-0966">Cell projection</keyword>
<comment type="subcellular location">
    <subcellularLocation>
        <location evidence="1 6">Bacterial flagellum basal body</location>
    </subcellularLocation>
</comment>
<dbReference type="InterPro" id="IPR006300">
    <property type="entry name" value="FlgB"/>
</dbReference>
<keyword evidence="8" id="KW-0969">Cilium</keyword>
<sequence>MAISFDKALGVHEQALMLRSQRNEVLATNIANADTPNFKARDIDFRAAMAAVSAPGTDVQLTRTQGGHMDINGSTAMSPLEAQLKYRTPYQPTLDGNTVETHVEQAVYAQNAVDYQASLRFLGGKFLSLKSAITGGR</sequence>